<comment type="caution">
    <text evidence="1">The sequence shown here is derived from an EMBL/GenBank/DDBJ whole genome shotgun (WGS) entry which is preliminary data.</text>
</comment>
<evidence type="ECO:0008006" key="3">
    <source>
        <dbReference type="Google" id="ProtNLM"/>
    </source>
</evidence>
<dbReference type="AlphaFoldDB" id="A0A4U8QA90"/>
<evidence type="ECO:0000313" key="1">
    <source>
        <dbReference type="EMBL" id="TLD01942.1"/>
    </source>
</evidence>
<dbReference type="EMBL" id="QGQD01000024">
    <property type="protein sequence ID" value="TLD01942.1"/>
    <property type="molecule type" value="Genomic_DNA"/>
</dbReference>
<protein>
    <recommendedName>
        <fullName evidence="3">Glycosyl hydrolases family 2, sugar binding domain</fullName>
    </recommendedName>
</protein>
<dbReference type="PANTHER" id="PTHR36848">
    <property type="entry name" value="DNA-BINDING PROTEIN (PUTATIVE SECRETED PROTEIN)-RELATED"/>
    <property type="match status" value="1"/>
</dbReference>
<accession>A0A4U8QA90</accession>
<dbReference type="InterPro" id="IPR053161">
    <property type="entry name" value="Ulvan_degrading_GH"/>
</dbReference>
<evidence type="ECO:0000313" key="2">
    <source>
        <dbReference type="Proteomes" id="UP000306509"/>
    </source>
</evidence>
<dbReference type="Proteomes" id="UP000306509">
    <property type="component" value="Unassembled WGS sequence"/>
</dbReference>
<gene>
    <name evidence="1" type="ORF">DSM106044_01160</name>
</gene>
<dbReference type="Pfam" id="PF17132">
    <property type="entry name" value="Glyco_hydro_106"/>
    <property type="match status" value="1"/>
</dbReference>
<dbReference type="PANTHER" id="PTHR36848:SF2">
    <property type="entry name" value="SECRETED PROTEIN"/>
    <property type="match status" value="1"/>
</dbReference>
<organism evidence="1 2">
    <name type="scientific">Robinsoniella peoriensis</name>
    <dbReference type="NCBI Taxonomy" id="180332"/>
    <lineage>
        <taxon>Bacteria</taxon>
        <taxon>Bacillati</taxon>
        <taxon>Bacillota</taxon>
        <taxon>Clostridia</taxon>
        <taxon>Lachnospirales</taxon>
        <taxon>Lachnospiraceae</taxon>
        <taxon>Robinsoniella</taxon>
    </lineage>
</organism>
<name>A0A4U8QA90_9FIRM</name>
<dbReference type="STRING" id="180332.GCA_000797495_04396"/>
<dbReference type="RefSeq" id="WP_138002004.1">
    <property type="nucleotide sequence ID" value="NZ_QGQD01000024.1"/>
</dbReference>
<keyword evidence="2" id="KW-1185">Reference proteome</keyword>
<reference evidence="1 2" key="1">
    <citation type="journal article" date="2019" name="Anaerobe">
        <title>Detection of Robinsoniella peoriensis in multiple bone samples of a trauma patient.</title>
        <authorList>
            <person name="Schrottner P."/>
            <person name="Hartwich K."/>
            <person name="Bunk B."/>
            <person name="Schober I."/>
            <person name="Helbig S."/>
            <person name="Rudolph W.W."/>
            <person name="Gunzer F."/>
        </authorList>
    </citation>
    <scope>NUCLEOTIDE SEQUENCE [LARGE SCALE GENOMIC DNA]</scope>
    <source>
        <strain evidence="1 2">DSM 106044</strain>
    </source>
</reference>
<proteinExistence type="predicted"/>
<sequence length="1055" mass="122147">MSWEEAFRNPPKENRIHPFWFWNGDITKEEIEHQIEEMSEKGLGGMFICPRQGQTVPYLSKKWFELIEFACQKAKENGLESWLYDEYPYPSGMSGGEVLLRHPEAEHMVLHHYAFEAEGGVEFTRVLEFEEILYAAAFQVVDGQCDPEHRIDLKDFIGNLQQTEIYQKTGLTAYNNKRFFTYGPREVLVVTLPQGDWRIEIYGQAPLGDFKYYGGFFDPCNPRAVRTFLETTHEKYARQIGDRFGDTVMGMFSDEVGMLSPIPWSRRVPEEFEKRKGYSLLDNLPALHNHTWENAYKIRYDMYDVVHQIFVESYHKQVADWCEEHHLSYAAEVPFMRLSTQRYSTIPGGDTAHEKAGKSLEWIYDKYLRHFRYSANAVGSLAKQLDRKQALIESFHSVGWTMTMQDAKWMIDRLGCSGINMFNFHAFYYTIDSIAKHDAPPSQFLQNPYWKEYRQLADYVGRMSVFISESKKICSIAVLDPSPTLWSLLGDPFQGFPYRGEDKEEEKLCDQIRDDWVYTTKTILLNQLQYDHLDSEMLPQFEVKNGRLIMGRASYGLVIIPPAFFYEKEALNKLTEFLRGGGHLLFLGKLPDKSLDTGITDEEMEMKWRHLLTEYPDQVTFLPSAGAFKDAGMEEAMISCCRRIVDAPLEICLNEEHRKEFITSIRADEEGNIYVLLANQGMDYVEAEIKNKRKHLCFSAEQYCLDNGEKHQLGTIEEGLTLEFAPLESKCICFSPRESREAALSSKLPKVTIGTEEPMQIEISGGNILRIDQFQMSLDQIHWTDTEVKTFAEQCAEQPVLAAEQFKFESDFGTPKQVHIQYPVNVSYRTTFQIQEMPENIALLLDKRTITGNYVICINGNEIREKDFKGVFINDQNNRICDISQWVIPDVNILSVEVEVAIESDGIRDPLYLIGSFGVNEKRELIKKPETAQFSPDFTEGFPYYSGTLTFTKEVCFVIQEMPETFILDFDFKDTCLECLEVRMNGHSLGVRAYTPYQWECRREYLKDGENIIQIRRINTLANMLDGTYFDYGKHELVPIYPVSIKHMLPASSLL</sequence>